<dbReference type="InterPro" id="IPR002913">
    <property type="entry name" value="START_lipid-bd_dom"/>
</dbReference>
<dbReference type="Pfam" id="PF25797">
    <property type="entry name" value="PDF2_C"/>
    <property type="match status" value="1"/>
</dbReference>
<dbReference type="InterPro" id="IPR042160">
    <property type="entry name" value="HD-Zip_IV"/>
</dbReference>
<dbReference type="KEGG" id="mcha:111010358"/>
<keyword evidence="3" id="KW-0371">Homeobox</keyword>
<keyword evidence="2" id="KW-0238">DNA-binding</keyword>
<dbReference type="PANTHER" id="PTHR45654:SF48">
    <property type="entry name" value="START DOMAIN-CONTAINING PROTEIN"/>
    <property type="match status" value="1"/>
</dbReference>
<evidence type="ECO:0000259" key="6">
    <source>
        <dbReference type="PROSITE" id="PS50848"/>
    </source>
</evidence>
<dbReference type="AlphaFoldDB" id="A0A6J1CC97"/>
<dbReference type="OrthoDB" id="1569773at2759"/>
<dbReference type="InterPro" id="IPR023393">
    <property type="entry name" value="START-like_dom_sf"/>
</dbReference>
<gene>
    <name evidence="8 9" type="primary">LOC111010358</name>
</gene>
<dbReference type="Proteomes" id="UP000504603">
    <property type="component" value="Unplaced"/>
</dbReference>
<feature type="domain" description="START" evidence="6">
    <location>
        <begin position="57"/>
        <end position="317"/>
    </location>
</feature>
<evidence type="ECO:0000313" key="8">
    <source>
        <dbReference type="RefSeq" id="XP_022139420.1"/>
    </source>
</evidence>
<name>A0A6J1CC97_MOMCH</name>
<dbReference type="RefSeq" id="XP_022139421.1">
    <property type="nucleotide sequence ID" value="XM_022283729.1"/>
</dbReference>
<dbReference type="Gene3D" id="3.30.530.20">
    <property type="match status" value="1"/>
</dbReference>
<reference evidence="8 9" key="1">
    <citation type="submission" date="2025-04" db="UniProtKB">
        <authorList>
            <consortium name="RefSeq"/>
        </authorList>
    </citation>
    <scope>IDENTIFICATION</scope>
    <source>
        <strain evidence="8 9">OHB3-1</strain>
    </source>
</reference>
<dbReference type="Pfam" id="PF01852">
    <property type="entry name" value="START"/>
    <property type="match status" value="1"/>
</dbReference>
<protein>
    <submittedName>
        <fullName evidence="8 9">Homeobox-leucine zipper protein MERISTEM L1-like</fullName>
    </submittedName>
</protein>
<dbReference type="InterPro" id="IPR057993">
    <property type="entry name" value="HD-Zip_IV_C"/>
</dbReference>
<dbReference type="RefSeq" id="XP_022139420.1">
    <property type="nucleotide sequence ID" value="XM_022283728.1"/>
</dbReference>
<keyword evidence="1" id="KW-0805">Transcription regulation</keyword>
<proteinExistence type="predicted"/>
<dbReference type="SUPFAM" id="SSF55961">
    <property type="entry name" value="Bet v1-like"/>
    <property type="match status" value="2"/>
</dbReference>
<dbReference type="PROSITE" id="PS50848">
    <property type="entry name" value="START"/>
    <property type="match status" value="1"/>
</dbReference>
<evidence type="ECO:0000256" key="2">
    <source>
        <dbReference type="ARBA" id="ARBA00023125"/>
    </source>
</evidence>
<evidence type="ECO:0000256" key="4">
    <source>
        <dbReference type="ARBA" id="ARBA00023163"/>
    </source>
</evidence>
<keyword evidence="5" id="KW-0539">Nucleus</keyword>
<sequence length="568" mass="64016">MGSNNLQSSNEDIGSPQCSSNFHLSSSDYFSPSNSHSQTKNQLHRASDLLMAFSVCTNANRSRITELADAAMDKLTKAALDGDPLWKPQEDHEKTYLTLMDIMKMVEVGEPHSSLLDLEIGNININTNTKPDSFKQQEQQHNHLQTEISRHVGYVRMEPARIVGFFMDLEQWSAAFSNIVSRAAILQVWSSMGSAENYHGTMQVMTAEFQIPTPLVPTRESYFVRYCKQLAPQTWGVVDVSLEHLFPYPSVGFRRKPSGCLIQSIPNGFSKVMWSEHVEVDNRFVHKIFEPLMNSGLAFGAKRWVSSLIRHCIWQATLLMLTTTPTPKGVLISQAGRYSVLKLAERMTRSFYSNVSTSKDSLWMKIPISGAEDIRVMTRNGKDDPGKPPCTSVIFSTSVHIPTTPRQVFHFLRHEKSRNKWDILSYGLCITELDYIINGDDPRNRVSVIQVNSAPRRVEIFYLQESFFDTTGSYIVYAPIDVFAMSAVFHGGNPDNVAILPSGFAVLPDKPNMNGEEYETDGSILTVALNIIDHSITERIPYESMDSMHKIMDETVASIKEAFTIQQF</sequence>
<organism evidence="7 8">
    <name type="scientific">Momordica charantia</name>
    <name type="common">Bitter gourd</name>
    <name type="synonym">Balsam pear</name>
    <dbReference type="NCBI Taxonomy" id="3673"/>
    <lineage>
        <taxon>Eukaryota</taxon>
        <taxon>Viridiplantae</taxon>
        <taxon>Streptophyta</taxon>
        <taxon>Embryophyta</taxon>
        <taxon>Tracheophyta</taxon>
        <taxon>Spermatophyta</taxon>
        <taxon>Magnoliopsida</taxon>
        <taxon>eudicotyledons</taxon>
        <taxon>Gunneridae</taxon>
        <taxon>Pentapetalae</taxon>
        <taxon>rosids</taxon>
        <taxon>fabids</taxon>
        <taxon>Cucurbitales</taxon>
        <taxon>Cucurbitaceae</taxon>
        <taxon>Momordiceae</taxon>
        <taxon>Momordica</taxon>
    </lineage>
</organism>
<accession>A0A6J1CC97</accession>
<evidence type="ECO:0000256" key="3">
    <source>
        <dbReference type="ARBA" id="ARBA00023155"/>
    </source>
</evidence>
<keyword evidence="4" id="KW-0804">Transcription</keyword>
<evidence type="ECO:0000256" key="1">
    <source>
        <dbReference type="ARBA" id="ARBA00023015"/>
    </source>
</evidence>
<evidence type="ECO:0000313" key="9">
    <source>
        <dbReference type="RefSeq" id="XP_022139421.1"/>
    </source>
</evidence>
<dbReference type="SMART" id="SM00234">
    <property type="entry name" value="START"/>
    <property type="match status" value="1"/>
</dbReference>
<evidence type="ECO:0000256" key="5">
    <source>
        <dbReference type="ARBA" id="ARBA00023242"/>
    </source>
</evidence>
<dbReference type="GO" id="GO:0008289">
    <property type="term" value="F:lipid binding"/>
    <property type="evidence" value="ECO:0007669"/>
    <property type="project" value="InterPro"/>
</dbReference>
<dbReference type="GO" id="GO:0003677">
    <property type="term" value="F:DNA binding"/>
    <property type="evidence" value="ECO:0007669"/>
    <property type="project" value="UniProtKB-KW"/>
</dbReference>
<dbReference type="GeneID" id="111010358"/>
<evidence type="ECO:0000313" key="7">
    <source>
        <dbReference type="Proteomes" id="UP000504603"/>
    </source>
</evidence>
<keyword evidence="7" id="KW-1185">Reference proteome</keyword>
<dbReference type="PANTHER" id="PTHR45654">
    <property type="entry name" value="HOMEOBOX-LEUCINE ZIPPER PROTEIN MERISTEM L1"/>
    <property type="match status" value="1"/>
</dbReference>
<dbReference type="CDD" id="cd08875">
    <property type="entry name" value="START_ArGLABRA2_like"/>
    <property type="match status" value="1"/>
</dbReference>